<dbReference type="Gene3D" id="1.10.8.340">
    <property type="entry name" value="PG0816-like"/>
    <property type="match status" value="1"/>
</dbReference>
<dbReference type="RefSeq" id="WP_044165473.1">
    <property type="nucleotide sequence ID" value="NZ_JACIER010000028.1"/>
</dbReference>
<dbReference type="SUPFAM" id="SSF140753">
    <property type="entry name" value="PG0816-like"/>
    <property type="match status" value="1"/>
</dbReference>
<dbReference type="Pfam" id="PF08989">
    <property type="entry name" value="DUF1896"/>
    <property type="match status" value="1"/>
</dbReference>
<protein>
    <recommendedName>
        <fullName evidence="3">DUF1896 domain-containing protein</fullName>
    </recommendedName>
</protein>
<organism evidence="1 2">
    <name type="scientific">Bacteroides reticulotermitis</name>
    <dbReference type="NCBI Taxonomy" id="1133319"/>
    <lineage>
        <taxon>Bacteria</taxon>
        <taxon>Pseudomonadati</taxon>
        <taxon>Bacteroidota</taxon>
        <taxon>Bacteroidia</taxon>
        <taxon>Bacteroidales</taxon>
        <taxon>Bacteroidaceae</taxon>
        <taxon>Bacteroides</taxon>
    </lineage>
</organism>
<evidence type="ECO:0008006" key="3">
    <source>
        <dbReference type="Google" id="ProtNLM"/>
    </source>
</evidence>
<dbReference type="InterPro" id="IPR015082">
    <property type="entry name" value="DUF1896"/>
</dbReference>
<comment type="caution">
    <text evidence="1">The sequence shown here is derived from an EMBL/GenBank/DDBJ whole genome shotgun (WGS) entry which is preliminary data.</text>
</comment>
<proteinExistence type="predicted"/>
<name>A0A840DCB1_9BACE</name>
<dbReference type="InterPro" id="IPR036297">
    <property type="entry name" value="PG0816-like_sf"/>
</dbReference>
<sequence length="148" mass="16632">MTKKNLSPQGELSYYGLSLLSYLRDSHPEKAGDKTFITNRADRAAEVYSEAIRNGLTHIEAEEQASAELYRDLHFSVYNTLINILWDEFPVEIPEDDARKVALQVLPLCGNVLAKYTLTDDFADTPAYDLLYTELTGTIQILLEDGAV</sequence>
<dbReference type="Gene3D" id="1.10.8.330">
    <property type="entry name" value="PG0816-like"/>
    <property type="match status" value="1"/>
</dbReference>
<dbReference type="AlphaFoldDB" id="A0A840DCB1"/>
<gene>
    <name evidence="1" type="ORF">GGR06_004137</name>
</gene>
<evidence type="ECO:0000313" key="1">
    <source>
        <dbReference type="EMBL" id="MBB4046303.1"/>
    </source>
</evidence>
<dbReference type="Proteomes" id="UP000560658">
    <property type="component" value="Unassembled WGS sequence"/>
</dbReference>
<evidence type="ECO:0000313" key="2">
    <source>
        <dbReference type="Proteomes" id="UP000560658"/>
    </source>
</evidence>
<accession>A0A840DCB1</accession>
<dbReference type="EMBL" id="JACIER010000028">
    <property type="protein sequence ID" value="MBB4046303.1"/>
    <property type="molecule type" value="Genomic_DNA"/>
</dbReference>
<reference evidence="1" key="1">
    <citation type="submission" date="2020-08" db="EMBL/GenBank/DDBJ databases">
        <title>Genomic Encyclopedia of Type Strains, Phase IV (KMG-IV): sequencing the most valuable type-strain genomes for metagenomic binning, comparative biology and taxonomic classification.</title>
        <authorList>
            <person name="Goeker M."/>
        </authorList>
    </citation>
    <scope>NUCLEOTIDE SEQUENCE [LARGE SCALE GENOMIC DNA]</scope>
    <source>
        <strain evidence="1">DSM 105720</strain>
    </source>
</reference>
<keyword evidence="2" id="KW-1185">Reference proteome</keyword>